<dbReference type="HOGENOM" id="CLU_025443_3_1_0"/>
<dbReference type="GO" id="GO:0016020">
    <property type="term" value="C:membrane"/>
    <property type="evidence" value="ECO:0007669"/>
    <property type="project" value="GOC"/>
</dbReference>
<dbReference type="STRING" id="526218.Sterm_0109"/>
<protein>
    <submittedName>
        <fullName evidence="4">Metallophosphoesterase</fullName>
    </submittedName>
</protein>
<dbReference type="Proteomes" id="UP000000845">
    <property type="component" value="Chromosome"/>
</dbReference>
<evidence type="ECO:0000256" key="1">
    <source>
        <dbReference type="ARBA" id="ARBA00022723"/>
    </source>
</evidence>
<dbReference type="InterPro" id="IPR029052">
    <property type="entry name" value="Metallo-depent_PP-like"/>
</dbReference>
<dbReference type="GO" id="GO:0046872">
    <property type="term" value="F:metal ion binding"/>
    <property type="evidence" value="ECO:0007669"/>
    <property type="project" value="UniProtKB-KW"/>
</dbReference>
<keyword evidence="1" id="KW-0479">Metal-binding</keyword>
<organism evidence="4 5">
    <name type="scientific">Sebaldella termitidis (strain ATCC 33386 / NCTC 11300)</name>
    <dbReference type="NCBI Taxonomy" id="526218"/>
    <lineage>
        <taxon>Bacteria</taxon>
        <taxon>Fusobacteriati</taxon>
        <taxon>Fusobacteriota</taxon>
        <taxon>Fusobacteriia</taxon>
        <taxon>Fusobacteriales</taxon>
        <taxon>Leptotrichiaceae</taxon>
        <taxon>Sebaldella</taxon>
    </lineage>
</organism>
<dbReference type="PANTHER" id="PTHR31302:SF31">
    <property type="entry name" value="PHOSPHODIESTERASE YAEI"/>
    <property type="match status" value="1"/>
</dbReference>
<dbReference type="PANTHER" id="PTHR31302">
    <property type="entry name" value="TRANSMEMBRANE PROTEIN WITH METALLOPHOSPHOESTERASE DOMAIN-RELATED"/>
    <property type="match status" value="1"/>
</dbReference>
<evidence type="ECO:0000313" key="4">
    <source>
        <dbReference type="EMBL" id="ACZ06994.1"/>
    </source>
</evidence>
<reference evidence="4 5" key="2">
    <citation type="journal article" date="2010" name="Stand. Genomic Sci.">
        <title>Complete genome sequence of Sebaldella termitidis type strain (NCTC 11300).</title>
        <authorList>
            <person name="Harmon-Smith M."/>
            <person name="Celia L."/>
            <person name="Chertkov O."/>
            <person name="Lapidus A."/>
            <person name="Copeland A."/>
            <person name="Glavina Del Rio T."/>
            <person name="Nolan M."/>
            <person name="Lucas S."/>
            <person name="Tice H."/>
            <person name="Cheng J.F."/>
            <person name="Han C."/>
            <person name="Detter J.C."/>
            <person name="Bruce D."/>
            <person name="Goodwin L."/>
            <person name="Pitluck S."/>
            <person name="Pati A."/>
            <person name="Liolios K."/>
            <person name="Ivanova N."/>
            <person name="Mavromatis K."/>
            <person name="Mikhailova N."/>
            <person name="Chen A."/>
            <person name="Palaniappan K."/>
            <person name="Land M."/>
            <person name="Hauser L."/>
            <person name="Chang Y.J."/>
            <person name="Jeffries C.D."/>
            <person name="Brettin T."/>
            <person name="Goker M."/>
            <person name="Beck B."/>
            <person name="Bristow J."/>
            <person name="Eisen J.A."/>
            <person name="Markowitz V."/>
            <person name="Hugenholtz P."/>
            <person name="Kyrpides N.C."/>
            <person name="Klenk H.P."/>
            <person name="Chen F."/>
        </authorList>
    </citation>
    <scope>NUCLEOTIDE SEQUENCE [LARGE SCALE GENOMIC DNA]</scope>
    <source>
        <strain evidence="5">ATCC 33386 / NCTC 11300</strain>
    </source>
</reference>
<dbReference type="eggNOG" id="COG1408">
    <property type="taxonomic scope" value="Bacteria"/>
</dbReference>
<name>D1AJT7_SEBTE</name>
<dbReference type="GO" id="GO:0009245">
    <property type="term" value="P:lipid A biosynthetic process"/>
    <property type="evidence" value="ECO:0007669"/>
    <property type="project" value="TreeGrafter"/>
</dbReference>
<keyword evidence="2" id="KW-0378">Hydrolase</keyword>
<dbReference type="KEGG" id="str:Sterm_0109"/>
<sequence length="285" mass="32519">MLTKMMKTTFLIFIAALTVIILCYFYACYEFGNIKIKEIEIASADIPESFDGMRIMYAADFQFDARNSFNKKALNKAIDIMNNTDKDIILLGGDYTNWEGKVIPFFTEFQKVKKPEYGIYSVTGNHDYSNHTLVLEMIEKTGIKNLDNEKTEIEKNGQKIIIAGVEDLWFGNPDAKMVLEDADKKDFVIFLSHNPDYFEEMASSEKEKADITLSGHIHAGQASFFGLFSPFTGSVTRYGEKYRYGMKNFDNHKIYITSGLGGSVFGQYVRFFAQPEIVIVKLKKI</sequence>
<keyword evidence="5" id="KW-1185">Reference proteome</keyword>
<dbReference type="SUPFAM" id="SSF56300">
    <property type="entry name" value="Metallo-dependent phosphatases"/>
    <property type="match status" value="1"/>
</dbReference>
<dbReference type="EMBL" id="CP001739">
    <property type="protein sequence ID" value="ACZ06994.1"/>
    <property type="molecule type" value="Genomic_DNA"/>
</dbReference>
<evidence type="ECO:0000313" key="5">
    <source>
        <dbReference type="Proteomes" id="UP000000845"/>
    </source>
</evidence>
<dbReference type="InterPro" id="IPR051158">
    <property type="entry name" value="Metallophosphoesterase_sf"/>
</dbReference>
<dbReference type="GO" id="GO:0008758">
    <property type="term" value="F:UDP-2,3-diacylglucosamine hydrolase activity"/>
    <property type="evidence" value="ECO:0007669"/>
    <property type="project" value="TreeGrafter"/>
</dbReference>
<dbReference type="InterPro" id="IPR004843">
    <property type="entry name" value="Calcineurin-like_PHP"/>
</dbReference>
<evidence type="ECO:0000256" key="2">
    <source>
        <dbReference type="ARBA" id="ARBA00022801"/>
    </source>
</evidence>
<feature type="domain" description="Calcineurin-like phosphoesterase" evidence="3">
    <location>
        <begin position="53"/>
        <end position="219"/>
    </location>
</feature>
<accession>D1AJT7</accession>
<proteinExistence type="predicted"/>
<gene>
    <name evidence="4" type="ordered locus">Sterm_0109</name>
</gene>
<dbReference type="Gene3D" id="3.60.21.10">
    <property type="match status" value="1"/>
</dbReference>
<reference evidence="5" key="1">
    <citation type="submission" date="2009-09" db="EMBL/GenBank/DDBJ databases">
        <title>The complete chromosome of Sebaldella termitidis ATCC 33386.</title>
        <authorList>
            <consortium name="US DOE Joint Genome Institute (JGI-PGF)"/>
            <person name="Lucas S."/>
            <person name="Copeland A."/>
            <person name="Lapidus A."/>
            <person name="Glavina del Rio T."/>
            <person name="Dalin E."/>
            <person name="Tice H."/>
            <person name="Bruce D."/>
            <person name="Goodwin L."/>
            <person name="Pitluck S."/>
            <person name="Kyrpides N."/>
            <person name="Mavromatis K."/>
            <person name="Ivanova N."/>
            <person name="Mikhailova N."/>
            <person name="Sims D."/>
            <person name="Meincke L."/>
            <person name="Brettin T."/>
            <person name="Detter J.C."/>
            <person name="Han C."/>
            <person name="Larimer F."/>
            <person name="Land M."/>
            <person name="Hauser L."/>
            <person name="Markowitz V."/>
            <person name="Cheng J.F."/>
            <person name="Hugenholtz P."/>
            <person name="Woyke T."/>
            <person name="Wu D."/>
            <person name="Eisen J.A."/>
        </authorList>
    </citation>
    <scope>NUCLEOTIDE SEQUENCE [LARGE SCALE GENOMIC DNA]</scope>
    <source>
        <strain evidence="5">ATCC 33386 / NCTC 11300</strain>
    </source>
</reference>
<dbReference type="AlphaFoldDB" id="D1AJT7"/>
<dbReference type="Pfam" id="PF00149">
    <property type="entry name" value="Metallophos"/>
    <property type="match status" value="1"/>
</dbReference>
<evidence type="ECO:0000259" key="3">
    <source>
        <dbReference type="Pfam" id="PF00149"/>
    </source>
</evidence>